<reference evidence="1 2" key="1">
    <citation type="submission" date="2018-11" db="EMBL/GenBank/DDBJ databases">
        <authorList>
            <person name="Zhou Z."/>
            <person name="Wang G."/>
        </authorList>
    </citation>
    <scope>NUCLEOTIDE SEQUENCE [LARGE SCALE GENOMIC DNA]</scope>
    <source>
        <strain evidence="1 2">KCTC52004</strain>
    </source>
</reference>
<comment type="caution">
    <text evidence="1">The sequence shown here is derived from an EMBL/GenBank/DDBJ whole genome shotgun (WGS) entry which is preliminary data.</text>
</comment>
<dbReference type="EMBL" id="RQJO01000017">
    <property type="protein sequence ID" value="RRA97573.1"/>
    <property type="molecule type" value="Genomic_DNA"/>
</dbReference>
<dbReference type="Proteomes" id="UP000271925">
    <property type="component" value="Unassembled WGS sequence"/>
</dbReference>
<dbReference type="AlphaFoldDB" id="A0A3P1BAA3"/>
<evidence type="ECO:0000313" key="2">
    <source>
        <dbReference type="Proteomes" id="UP000271925"/>
    </source>
</evidence>
<proteinExistence type="predicted"/>
<name>A0A3P1BAA3_9BACT</name>
<evidence type="ECO:0000313" key="1">
    <source>
        <dbReference type="EMBL" id="RRA97573.1"/>
    </source>
</evidence>
<sequence length="180" mass="20818">MKKILPGLLMLVVLRCTPSEKHYDRVDAQRGYKDLTLDAPYEQFRGKVEMRLTLADSCKATKKYQITSQKYLQMGAVQFHTAELEFVRDTLIRTTLYTKDSYESAGQLQALYRQEFGQPQEVKAVDYKSTNWNGQNYTLHLIDNRKSNDIELEYASIKGIQQSIAAEKACQERKINGHQK</sequence>
<dbReference type="RefSeq" id="WP_124879437.1">
    <property type="nucleotide sequence ID" value="NZ_RQJO01000017.1"/>
</dbReference>
<accession>A0A3P1BAA3</accession>
<keyword evidence="2" id="KW-1185">Reference proteome</keyword>
<organism evidence="1 2">
    <name type="scientific">Larkinella rosea</name>
    <dbReference type="NCBI Taxonomy" id="2025312"/>
    <lineage>
        <taxon>Bacteria</taxon>
        <taxon>Pseudomonadati</taxon>
        <taxon>Bacteroidota</taxon>
        <taxon>Cytophagia</taxon>
        <taxon>Cytophagales</taxon>
        <taxon>Spirosomataceae</taxon>
        <taxon>Larkinella</taxon>
    </lineage>
</organism>
<protein>
    <submittedName>
        <fullName evidence="1">Uncharacterized protein</fullName>
    </submittedName>
</protein>
<gene>
    <name evidence="1" type="ORF">EHT25_31465</name>
</gene>